<dbReference type="PANTHER" id="PTHR21087">
    <property type="entry name" value="SHIKIMATE KINASE"/>
    <property type="match status" value="1"/>
</dbReference>
<dbReference type="Pfam" id="PF01202">
    <property type="entry name" value="SKI"/>
    <property type="match status" value="1"/>
</dbReference>
<reference evidence="8 9" key="1">
    <citation type="submission" date="2022-08" db="EMBL/GenBank/DDBJ databases">
        <title>Genome Sequence of the sulphate-reducing bacterium, Pseudodesulfovibrio sp. SYK.</title>
        <authorList>
            <person name="Kondo R."/>
            <person name="Kataoka T."/>
        </authorList>
    </citation>
    <scope>NUCLEOTIDE SEQUENCE [LARGE SCALE GENOMIC DNA]</scope>
    <source>
        <strain evidence="8 9">SYK</strain>
    </source>
</reference>
<feature type="binding site" evidence="7">
    <location>
        <position position="27"/>
    </location>
    <ligand>
        <name>Mg(2+)</name>
        <dbReference type="ChEBI" id="CHEBI:18420"/>
    </ligand>
</feature>
<comment type="function">
    <text evidence="7">Catalyzes the specific phosphorylation of the 3-hydroxyl group of shikimic acid using ATP as a cosubstrate.</text>
</comment>
<evidence type="ECO:0000313" key="8">
    <source>
        <dbReference type="EMBL" id="BDQ37484.1"/>
    </source>
</evidence>
<dbReference type="Gene3D" id="3.40.50.300">
    <property type="entry name" value="P-loop containing nucleotide triphosphate hydrolases"/>
    <property type="match status" value="1"/>
</dbReference>
<keyword evidence="5 7" id="KW-0067">ATP-binding</keyword>
<comment type="subunit">
    <text evidence="7">Monomer.</text>
</comment>
<sequence length="178" mass="19622">MAFTPLERDPIPLPCITLVGMASAGKSTLGTLLAERLGWGQLDTDRYLESYYAMPLQAILDRYGLDEFLRIEEHLVSELNLTRTVISTGGSVIYGSKAMGRLKKLGPVVLLDIDETTFVERVGNAENRGLAIAPGKTMQDLYNEREPLYRAAADIVVGTVEHTPEESVDLILEHVDFA</sequence>
<evidence type="ECO:0000256" key="2">
    <source>
        <dbReference type="ARBA" id="ARBA00022679"/>
    </source>
</evidence>
<dbReference type="InterPro" id="IPR031322">
    <property type="entry name" value="Shikimate/glucono_kinase"/>
</dbReference>
<dbReference type="GO" id="GO:0016301">
    <property type="term" value="F:kinase activity"/>
    <property type="evidence" value="ECO:0007669"/>
    <property type="project" value="UniProtKB-KW"/>
</dbReference>
<dbReference type="RefSeq" id="WP_281760007.1">
    <property type="nucleotide sequence ID" value="NZ_AP026709.1"/>
</dbReference>
<comment type="caution">
    <text evidence="7">Lacks conserved residue(s) required for the propagation of feature annotation.</text>
</comment>
<gene>
    <name evidence="8" type="primary">aroK-2</name>
    <name evidence="7" type="synonym">aroK</name>
    <name evidence="8" type="ORF">SYK_18440</name>
</gene>
<keyword evidence="3 7" id="KW-0547">Nucleotide-binding</keyword>
<feature type="binding site" evidence="7">
    <location>
        <position position="145"/>
    </location>
    <ligand>
        <name>substrate</name>
    </ligand>
</feature>
<evidence type="ECO:0000256" key="5">
    <source>
        <dbReference type="ARBA" id="ARBA00022840"/>
    </source>
</evidence>
<accession>A0ABM8B1L4</accession>
<feature type="binding site" evidence="7">
    <location>
        <position position="90"/>
    </location>
    <ligand>
        <name>substrate</name>
    </ligand>
</feature>
<dbReference type="SUPFAM" id="SSF52540">
    <property type="entry name" value="P-loop containing nucleoside triphosphate hydrolases"/>
    <property type="match status" value="1"/>
</dbReference>
<dbReference type="PRINTS" id="PR01100">
    <property type="entry name" value="SHIKIMTKNASE"/>
</dbReference>
<evidence type="ECO:0000256" key="4">
    <source>
        <dbReference type="ARBA" id="ARBA00022777"/>
    </source>
</evidence>
<dbReference type="EMBL" id="AP026709">
    <property type="protein sequence ID" value="BDQ37484.1"/>
    <property type="molecule type" value="Genomic_DNA"/>
</dbReference>
<keyword evidence="4 7" id="KW-0418">Kinase</keyword>
<comment type="pathway">
    <text evidence="7">Metabolic intermediate biosynthesis; chorismate biosynthesis; chorismate from D-erythrose 4-phosphate and phosphoenolpyruvate: step 5/7.</text>
</comment>
<proteinExistence type="inferred from homology"/>
<comment type="catalytic activity">
    <reaction evidence="7">
        <text>shikimate + ATP = 3-phosphoshikimate + ADP + H(+)</text>
        <dbReference type="Rhea" id="RHEA:13121"/>
        <dbReference type="ChEBI" id="CHEBI:15378"/>
        <dbReference type="ChEBI" id="CHEBI:30616"/>
        <dbReference type="ChEBI" id="CHEBI:36208"/>
        <dbReference type="ChEBI" id="CHEBI:145989"/>
        <dbReference type="ChEBI" id="CHEBI:456216"/>
        <dbReference type="EC" id="2.7.1.71"/>
    </reaction>
</comment>
<dbReference type="EC" id="2.7.1.71" evidence="7"/>
<dbReference type="InterPro" id="IPR027417">
    <property type="entry name" value="P-loop_NTPase"/>
</dbReference>
<dbReference type="InterPro" id="IPR000623">
    <property type="entry name" value="Shikimate_kinase/TSH1"/>
</dbReference>
<evidence type="ECO:0000256" key="7">
    <source>
        <dbReference type="HAMAP-Rule" id="MF_00109"/>
    </source>
</evidence>
<dbReference type="CDD" id="cd00464">
    <property type="entry name" value="SK"/>
    <property type="match status" value="1"/>
</dbReference>
<evidence type="ECO:0000256" key="1">
    <source>
        <dbReference type="ARBA" id="ARBA00022605"/>
    </source>
</evidence>
<keyword evidence="7" id="KW-0479">Metal-binding</keyword>
<keyword evidence="7" id="KW-0460">Magnesium</keyword>
<name>A0ABM8B1L4_9BACT</name>
<protein>
    <recommendedName>
        <fullName evidence="7">Shikimate kinase</fullName>
        <shortName evidence="7">SK</shortName>
        <ecNumber evidence="7">2.7.1.71</ecNumber>
    </recommendedName>
</protein>
<feature type="binding site" evidence="7">
    <location>
        <begin position="23"/>
        <end position="28"/>
    </location>
    <ligand>
        <name>ATP</name>
        <dbReference type="ChEBI" id="CHEBI:30616"/>
    </ligand>
</feature>
<comment type="subcellular location">
    <subcellularLocation>
        <location evidence="7">Cytoplasm</location>
    </subcellularLocation>
</comment>
<evidence type="ECO:0000313" key="9">
    <source>
        <dbReference type="Proteomes" id="UP001317742"/>
    </source>
</evidence>
<feature type="binding site" evidence="7">
    <location>
        <position position="128"/>
    </location>
    <ligand>
        <name>ATP</name>
        <dbReference type="ChEBI" id="CHEBI:30616"/>
    </ligand>
</feature>
<feature type="binding site" evidence="7">
    <location>
        <position position="45"/>
    </location>
    <ligand>
        <name>substrate</name>
    </ligand>
</feature>
<keyword evidence="2 7" id="KW-0808">Transferase</keyword>
<comment type="cofactor">
    <cofactor evidence="7">
        <name>Mg(2+)</name>
        <dbReference type="ChEBI" id="CHEBI:18420"/>
    </cofactor>
    <text evidence="7">Binds 1 Mg(2+) ion per subunit.</text>
</comment>
<evidence type="ECO:0000256" key="6">
    <source>
        <dbReference type="ARBA" id="ARBA00023141"/>
    </source>
</evidence>
<keyword evidence="9" id="KW-1185">Reference proteome</keyword>
<keyword evidence="6 7" id="KW-0057">Aromatic amino acid biosynthesis</keyword>
<dbReference type="NCBIfam" id="NF040667">
    <property type="entry name" value="hom_kin_desulfo"/>
    <property type="match status" value="1"/>
</dbReference>
<dbReference type="PANTHER" id="PTHR21087:SF16">
    <property type="entry name" value="SHIKIMATE KINASE 1, CHLOROPLASTIC"/>
    <property type="match status" value="1"/>
</dbReference>
<keyword evidence="1 7" id="KW-0028">Amino-acid biosynthesis</keyword>
<dbReference type="Proteomes" id="UP001317742">
    <property type="component" value="Chromosome"/>
</dbReference>
<evidence type="ECO:0000256" key="3">
    <source>
        <dbReference type="ARBA" id="ARBA00022741"/>
    </source>
</evidence>
<comment type="similarity">
    <text evidence="7">Belongs to the shikimate kinase family.</text>
</comment>
<keyword evidence="7" id="KW-0963">Cytoplasm</keyword>
<dbReference type="HAMAP" id="MF_00109">
    <property type="entry name" value="Shikimate_kinase"/>
    <property type="match status" value="1"/>
</dbReference>
<organism evidence="8 9">
    <name type="scientific">Pseudodesulfovibrio nedwellii</name>
    <dbReference type="NCBI Taxonomy" id="2973072"/>
    <lineage>
        <taxon>Bacteria</taxon>
        <taxon>Pseudomonadati</taxon>
        <taxon>Thermodesulfobacteriota</taxon>
        <taxon>Desulfovibrionia</taxon>
        <taxon>Desulfovibrionales</taxon>
        <taxon>Desulfovibrionaceae</taxon>
    </lineage>
</organism>